<sequence length="94" mass="9630">MSPQSAGQTSIEGAIAAIDTAPWAYDGNAVIQVDAAGRGRVAVQLPARWNLCKAAPVNVEALAVGMRVRVVGAAGAEGELVVCQDEAHRLVPVP</sequence>
<evidence type="ECO:0000313" key="1">
    <source>
        <dbReference type="EMBL" id="MCL1633369.1"/>
    </source>
</evidence>
<name>A0ABT0MET3_9GAMM</name>
<dbReference type="Proteomes" id="UP001431217">
    <property type="component" value="Unassembled WGS sequence"/>
</dbReference>
<reference evidence="1 2" key="1">
    <citation type="submission" date="2022-05" db="EMBL/GenBank/DDBJ databases">
        <title>Luteimonas sp. SX5, whole genome shotgun sequencing project.</title>
        <authorList>
            <person name="Zhao G."/>
            <person name="Shen L."/>
        </authorList>
    </citation>
    <scope>NUCLEOTIDE SEQUENCE [LARGE SCALE GENOMIC DNA]</scope>
    <source>
        <strain evidence="1 2">SX5</strain>
    </source>
</reference>
<dbReference type="RefSeq" id="WP_249470412.1">
    <property type="nucleotide sequence ID" value="NZ_JAMBEP010000001.1"/>
</dbReference>
<gene>
    <name evidence="1" type="ORF">M2650_01740</name>
</gene>
<dbReference type="EMBL" id="JAMBEP010000001">
    <property type="protein sequence ID" value="MCL1633369.1"/>
    <property type="molecule type" value="Genomic_DNA"/>
</dbReference>
<accession>A0ABT0MET3</accession>
<keyword evidence="2" id="KW-1185">Reference proteome</keyword>
<evidence type="ECO:0000313" key="2">
    <source>
        <dbReference type="Proteomes" id="UP001431217"/>
    </source>
</evidence>
<proteinExistence type="predicted"/>
<protein>
    <recommendedName>
        <fullName evidence="3">DUF5666 domain-containing protein</fullName>
    </recommendedName>
</protein>
<comment type="caution">
    <text evidence="1">The sequence shown here is derived from an EMBL/GenBank/DDBJ whole genome shotgun (WGS) entry which is preliminary data.</text>
</comment>
<organism evidence="1 2">
    <name type="scientific">Luteimonas galliterrae</name>
    <dbReference type="NCBI Taxonomy" id="2940486"/>
    <lineage>
        <taxon>Bacteria</taxon>
        <taxon>Pseudomonadati</taxon>
        <taxon>Pseudomonadota</taxon>
        <taxon>Gammaproteobacteria</taxon>
        <taxon>Lysobacterales</taxon>
        <taxon>Lysobacteraceae</taxon>
        <taxon>Luteimonas</taxon>
    </lineage>
</organism>
<evidence type="ECO:0008006" key="3">
    <source>
        <dbReference type="Google" id="ProtNLM"/>
    </source>
</evidence>